<proteinExistence type="predicted"/>
<evidence type="ECO:0000313" key="1">
    <source>
        <dbReference type="EMBL" id="MEO3711147.1"/>
    </source>
</evidence>
<comment type="caution">
    <text evidence="1">The sequence shown here is derived from an EMBL/GenBank/DDBJ whole genome shotgun (WGS) entry which is preliminary data.</text>
</comment>
<protein>
    <submittedName>
        <fullName evidence="1">DUF1579 domain-containing protein</fullName>
    </submittedName>
</protein>
<dbReference type="RefSeq" id="WP_269632434.1">
    <property type="nucleotide sequence ID" value="NZ_JBDPZC010000001.1"/>
</dbReference>
<keyword evidence="2" id="KW-1185">Reference proteome</keyword>
<gene>
    <name evidence="1" type="ORF">ABDJ40_00035</name>
</gene>
<name>A0ABV0G7V5_9BURK</name>
<accession>A0ABV0G7V5</accession>
<dbReference type="EMBL" id="JBDPZC010000001">
    <property type="protein sequence ID" value="MEO3711147.1"/>
    <property type="molecule type" value="Genomic_DNA"/>
</dbReference>
<sequence>MTLPLRDDAPHDFDFIHGHWRVRHRRLLKRLQGCQDWVSFEGLSSTRPVLGGFGNLEDNLLQLPEGEVRAVALRSYDAARRQWSIWWLDGRLPGQLDTPVVGRFQGHRGEFLAEDQLDGRPIRVRFIWLAEPGQPPRWSQAFSPDGGQTWEENWTMEFLPLAR</sequence>
<dbReference type="Proteomes" id="UP001462640">
    <property type="component" value="Unassembled WGS sequence"/>
</dbReference>
<reference evidence="1 2" key="1">
    <citation type="submission" date="2024-05" db="EMBL/GenBank/DDBJ databases">
        <title>Roseateles sp. 2.12 16S ribosomal RNA gene Genome sequencing and assembly.</title>
        <authorList>
            <person name="Woo H."/>
        </authorList>
    </citation>
    <scope>NUCLEOTIDE SEQUENCE [LARGE SCALE GENOMIC DNA]</scope>
    <source>
        <strain evidence="1 2">2.12</strain>
    </source>
</reference>
<organism evidence="1 2">
    <name type="scientific">Roseateles flavus</name>
    <dbReference type="NCBI Taxonomy" id="3149041"/>
    <lineage>
        <taxon>Bacteria</taxon>
        <taxon>Pseudomonadati</taxon>
        <taxon>Pseudomonadota</taxon>
        <taxon>Betaproteobacteria</taxon>
        <taxon>Burkholderiales</taxon>
        <taxon>Sphaerotilaceae</taxon>
        <taxon>Roseateles</taxon>
    </lineage>
</organism>
<evidence type="ECO:0000313" key="2">
    <source>
        <dbReference type="Proteomes" id="UP001462640"/>
    </source>
</evidence>